<dbReference type="CDD" id="cd21175">
    <property type="entry name" value="LPMO_AA9"/>
    <property type="match status" value="1"/>
</dbReference>
<dbReference type="GO" id="GO:0030248">
    <property type="term" value="F:cellulose binding"/>
    <property type="evidence" value="ECO:0007669"/>
    <property type="project" value="UniProtKB-UniRule"/>
</dbReference>
<dbReference type="Proteomes" id="UP001149813">
    <property type="component" value="Unassembled WGS sequence"/>
</dbReference>
<dbReference type="GO" id="GO:0005576">
    <property type="term" value="C:extracellular region"/>
    <property type="evidence" value="ECO:0007669"/>
    <property type="project" value="UniProtKB-SubCell"/>
</dbReference>
<dbReference type="Pfam" id="PF03443">
    <property type="entry name" value="AA9"/>
    <property type="match status" value="1"/>
</dbReference>
<dbReference type="PANTHER" id="PTHR33353:SF32">
    <property type="entry name" value="ENDO-BETA-1,4-GLUCANASE D"/>
    <property type="match status" value="1"/>
</dbReference>
<evidence type="ECO:0000313" key="5">
    <source>
        <dbReference type="Proteomes" id="UP001149813"/>
    </source>
</evidence>
<comment type="function">
    <text evidence="2">Lytic polysaccharide monooxygenase (LMPO) that depolymerizes crystalline and amorphous polysaccharides via the oxidation of scissile alpha- or beta-(1-4)-glycosidic bonds, yielding C1 and/or C4 oxidation products. Catalysis by LPMOs requires the reduction of the active-site copper from Cu(II) to Cu(I) by a reducing agent and H(2)O(2) or O(2) as a cosubstrate.</text>
</comment>
<sequence>MSPSATDTCGVRAGSTIKVEWHHSGDSGDVISASHKGPCLVYMAPLESNGSGNVWFKIFEDGYNSSTKKWCVDKLIANDGKLDVTIPHSIKPGGYLLRTEILALHNARELHGMQAYPNCAQLYVSGNGNTVPSGVPIPGAYKDDDPGILVNIYKNLDKYPIPGPPVYRDN</sequence>
<evidence type="ECO:0000259" key="3">
    <source>
        <dbReference type="Pfam" id="PF03443"/>
    </source>
</evidence>
<keyword evidence="2" id="KW-0119">Carbohydrate metabolism</keyword>
<dbReference type="EMBL" id="JANBOJ010000471">
    <property type="protein sequence ID" value="KAJ1719161.1"/>
    <property type="molecule type" value="Genomic_DNA"/>
</dbReference>
<dbReference type="EC" id="1.14.99.56" evidence="2"/>
<name>A0A9W7XR62_9FUNG</name>
<evidence type="ECO:0000256" key="2">
    <source>
        <dbReference type="RuleBase" id="RU368122"/>
    </source>
</evidence>
<keyword evidence="1 2" id="KW-1015">Disulfide bond</keyword>
<dbReference type="GO" id="GO:0008810">
    <property type="term" value="F:cellulase activity"/>
    <property type="evidence" value="ECO:0007669"/>
    <property type="project" value="UniProtKB-UniRule"/>
</dbReference>
<gene>
    <name evidence="4" type="ORF">LPJ53_006024</name>
</gene>
<evidence type="ECO:0000256" key="1">
    <source>
        <dbReference type="ARBA" id="ARBA00023157"/>
    </source>
</evidence>
<comment type="catalytic activity">
    <reaction evidence="2">
        <text>[(1-&gt;4)-beta-D-glucosyl]n+m + reduced acceptor + O2 = 4-dehydro-beta-D-glucosyl-[(1-&gt;4)-beta-D-glucosyl]n-1 + [(1-&gt;4)-beta-D-glucosyl]m + acceptor + H2O.</text>
        <dbReference type="EC" id="1.14.99.56"/>
    </reaction>
</comment>
<proteinExistence type="predicted"/>
<keyword evidence="2" id="KW-0624">Polysaccharide degradation</keyword>
<dbReference type="PANTHER" id="PTHR33353">
    <property type="entry name" value="PUTATIVE (AFU_ORTHOLOGUE AFUA_1G12560)-RELATED"/>
    <property type="match status" value="1"/>
</dbReference>
<keyword evidence="2" id="KW-0964">Secreted</keyword>
<accession>A0A9W7XR62</accession>
<protein>
    <recommendedName>
        <fullName evidence="2">AA9 family lytic polysaccharide monooxygenase</fullName>
        <ecNumber evidence="2">1.14.99.56</ecNumber>
    </recommendedName>
    <alternativeName>
        <fullName evidence="2">Endo-beta-1,4-glucanase</fullName>
    </alternativeName>
    <alternativeName>
        <fullName evidence="2">Glycosyl hydrolase 61 family protein</fullName>
    </alternativeName>
</protein>
<comment type="caution">
    <text evidence="4">The sequence shown here is derived from an EMBL/GenBank/DDBJ whole genome shotgun (WGS) entry which is preliminary data.</text>
</comment>
<evidence type="ECO:0000313" key="4">
    <source>
        <dbReference type="EMBL" id="KAJ1719161.1"/>
    </source>
</evidence>
<keyword evidence="2" id="KW-0136">Cellulose degradation</keyword>
<dbReference type="AlphaFoldDB" id="A0A9W7XR62"/>
<dbReference type="OrthoDB" id="4849160at2759"/>
<feature type="domain" description="Auxiliary Activity family 9 catalytic" evidence="3">
    <location>
        <begin position="6"/>
        <end position="157"/>
    </location>
</feature>
<organism evidence="4 5">
    <name type="scientific">Coemansia erecta</name>
    <dbReference type="NCBI Taxonomy" id="147472"/>
    <lineage>
        <taxon>Eukaryota</taxon>
        <taxon>Fungi</taxon>
        <taxon>Fungi incertae sedis</taxon>
        <taxon>Zoopagomycota</taxon>
        <taxon>Kickxellomycotina</taxon>
        <taxon>Kickxellomycetes</taxon>
        <taxon>Kickxellales</taxon>
        <taxon>Kickxellaceae</taxon>
        <taxon>Coemansia</taxon>
    </lineage>
</organism>
<comment type="subcellular location">
    <subcellularLocation>
        <location evidence="2">Secreted</location>
    </subcellularLocation>
</comment>
<dbReference type="InterPro" id="IPR005103">
    <property type="entry name" value="AA9_LPMO"/>
</dbReference>
<keyword evidence="5" id="KW-1185">Reference proteome</keyword>
<dbReference type="InterPro" id="IPR049892">
    <property type="entry name" value="AA9"/>
</dbReference>
<comment type="domain">
    <text evidence="2">Has a modular structure: an endo-beta-1,4-glucanase catalytic module at the N-terminus, a linker rich in serines and threonines, and a C-terminal carbohydrate-binding module (CBM).</text>
</comment>
<reference evidence="4" key="1">
    <citation type="submission" date="2022-07" db="EMBL/GenBank/DDBJ databases">
        <title>Phylogenomic reconstructions and comparative analyses of Kickxellomycotina fungi.</title>
        <authorList>
            <person name="Reynolds N.K."/>
            <person name="Stajich J.E."/>
            <person name="Barry K."/>
            <person name="Grigoriev I.V."/>
            <person name="Crous P."/>
            <person name="Smith M.E."/>
        </authorList>
    </citation>
    <scope>NUCLEOTIDE SEQUENCE</scope>
    <source>
        <strain evidence="4">NBRC 32514</strain>
    </source>
</reference>
<dbReference type="GO" id="GO:0030245">
    <property type="term" value="P:cellulose catabolic process"/>
    <property type="evidence" value="ECO:0007669"/>
    <property type="project" value="UniProtKB-UniRule"/>
</dbReference>
<dbReference type="Gene3D" id="2.70.50.70">
    <property type="match status" value="1"/>
</dbReference>